<evidence type="ECO:0000313" key="2">
    <source>
        <dbReference type="EMBL" id="MBM9478122.1"/>
    </source>
</evidence>
<organism evidence="2 3">
    <name type="scientific">Nakamurella flavida</name>
    <dbReference type="NCBI Taxonomy" id="363630"/>
    <lineage>
        <taxon>Bacteria</taxon>
        <taxon>Bacillati</taxon>
        <taxon>Actinomycetota</taxon>
        <taxon>Actinomycetes</taxon>
        <taxon>Nakamurellales</taxon>
        <taxon>Nakamurellaceae</taxon>
        <taxon>Nakamurella</taxon>
    </lineage>
</organism>
<dbReference type="EMBL" id="JAERWL010000015">
    <property type="protein sequence ID" value="MBM9478122.1"/>
    <property type="molecule type" value="Genomic_DNA"/>
</dbReference>
<evidence type="ECO:0000313" key="3">
    <source>
        <dbReference type="Proteomes" id="UP000663801"/>
    </source>
</evidence>
<gene>
    <name evidence="2" type="ORF">JL107_16870</name>
</gene>
<proteinExistence type="predicted"/>
<dbReference type="AlphaFoldDB" id="A0A938YRI8"/>
<keyword evidence="1" id="KW-0812">Transmembrane</keyword>
<name>A0A938YRI8_9ACTN</name>
<reference evidence="2" key="1">
    <citation type="submission" date="2021-01" db="EMBL/GenBank/DDBJ databases">
        <title>KCTC 19127 draft genome.</title>
        <authorList>
            <person name="An D."/>
        </authorList>
    </citation>
    <scope>NUCLEOTIDE SEQUENCE</scope>
    <source>
        <strain evidence="2">KCTC 19127</strain>
    </source>
</reference>
<keyword evidence="3" id="KW-1185">Reference proteome</keyword>
<dbReference type="RefSeq" id="WP_205258244.1">
    <property type="nucleotide sequence ID" value="NZ_BAAAPV010000002.1"/>
</dbReference>
<comment type="caution">
    <text evidence="2">The sequence shown here is derived from an EMBL/GenBank/DDBJ whole genome shotgun (WGS) entry which is preliminary data.</text>
</comment>
<protein>
    <submittedName>
        <fullName evidence="2">Uncharacterized protein</fullName>
    </submittedName>
</protein>
<feature type="transmembrane region" description="Helical" evidence="1">
    <location>
        <begin position="48"/>
        <end position="66"/>
    </location>
</feature>
<keyword evidence="1" id="KW-0472">Membrane</keyword>
<sequence>MGVDNRLWRLRVMLTNDESTRTDLVTSLAICAVFVVLGASLLVQADGFVIGFFGLVLIVINLVGGARDGVLLRRTFAAPSE</sequence>
<feature type="transmembrane region" description="Helical" evidence="1">
    <location>
        <begin position="21"/>
        <end position="42"/>
    </location>
</feature>
<evidence type="ECO:0000256" key="1">
    <source>
        <dbReference type="SAM" id="Phobius"/>
    </source>
</evidence>
<keyword evidence="1" id="KW-1133">Transmembrane helix</keyword>
<dbReference type="Proteomes" id="UP000663801">
    <property type="component" value="Unassembled WGS sequence"/>
</dbReference>
<accession>A0A938YRI8</accession>